<dbReference type="SUPFAM" id="SSF55681">
    <property type="entry name" value="Class II aaRS and biotin synthetases"/>
    <property type="match status" value="1"/>
</dbReference>
<feature type="binding site" evidence="10">
    <location>
        <begin position="80"/>
        <end position="82"/>
    </location>
    <ligand>
        <name>L-histidine</name>
        <dbReference type="ChEBI" id="CHEBI:57595"/>
    </ligand>
</feature>
<comment type="catalytic activity">
    <reaction evidence="8 9">
        <text>tRNA(His) + L-histidine + ATP = L-histidyl-tRNA(His) + AMP + diphosphate + H(+)</text>
        <dbReference type="Rhea" id="RHEA:17313"/>
        <dbReference type="Rhea" id="RHEA-COMP:9665"/>
        <dbReference type="Rhea" id="RHEA-COMP:9689"/>
        <dbReference type="ChEBI" id="CHEBI:15378"/>
        <dbReference type="ChEBI" id="CHEBI:30616"/>
        <dbReference type="ChEBI" id="CHEBI:33019"/>
        <dbReference type="ChEBI" id="CHEBI:57595"/>
        <dbReference type="ChEBI" id="CHEBI:78442"/>
        <dbReference type="ChEBI" id="CHEBI:78527"/>
        <dbReference type="ChEBI" id="CHEBI:456215"/>
        <dbReference type="EC" id="6.1.1.21"/>
    </reaction>
</comment>
<evidence type="ECO:0000256" key="1">
    <source>
        <dbReference type="ARBA" id="ARBA00008226"/>
    </source>
</evidence>
<protein>
    <recommendedName>
        <fullName evidence="9">Histidine--tRNA ligase</fullName>
        <ecNumber evidence="9">6.1.1.21</ecNumber>
    </recommendedName>
    <alternativeName>
        <fullName evidence="9">Histidyl-tRNA synthetase</fullName>
        <shortName evidence="9">HisRS</shortName>
    </alternativeName>
</protein>
<keyword evidence="6 9" id="KW-0648">Protein biosynthesis</keyword>
<gene>
    <name evidence="9" type="primary">hisS</name>
    <name evidence="12" type="ORF">E6H05_04695</name>
</gene>
<sequence>MMKAPRGIHDILPDDAPKWQALEALMREFAARYGYREIRTPIVEHTEVFQRTSGETSDIVEKEMYTFTDRGGRSLTLRPEGTAGVVRAYLEHGMGSLPQPVRLYYIAPMFRYDRPQKGRYRMHYQFGAEVLGSAAPAADVEVLSLPIRLIQTLGLTEVQVRLNSVGDPVCRPAYVEALREYFRPYRDQLCEDCQRRLEVNPMRILECKEPGCHAIAAGAPRITEYLDDACRAHFDEVKRLFGLLRVPYVEDPFIVRGLDYYTRTAVEIHSGRLGGAQHQVLGGGRYDGLAEQLDGPHIPGVGFGLGIERLLLVLDAEGLQVPATARADGLDVFVAAVGEQAAHEAFRLLDRIRTAGLRAVGETTDRGLRAQMKQADRLGARFAVILGEQELAGQRAGVRDMRTGMQQDVPLEQVVDHLAAASTNGVTR</sequence>
<dbReference type="PROSITE" id="PS50862">
    <property type="entry name" value="AA_TRNA_LIGASE_II"/>
    <property type="match status" value="1"/>
</dbReference>
<dbReference type="CDD" id="cd00859">
    <property type="entry name" value="HisRS_anticodon"/>
    <property type="match status" value="1"/>
</dbReference>
<dbReference type="EMBL" id="VBAP01000030">
    <property type="protein sequence ID" value="TMI76107.1"/>
    <property type="molecule type" value="Genomic_DNA"/>
</dbReference>
<feature type="binding site" evidence="10">
    <location>
        <position position="111"/>
    </location>
    <ligand>
        <name>L-histidine</name>
        <dbReference type="ChEBI" id="CHEBI:57595"/>
    </ligand>
</feature>
<evidence type="ECO:0000256" key="10">
    <source>
        <dbReference type="PIRSR" id="PIRSR001549-1"/>
    </source>
</evidence>
<keyword evidence="2 9" id="KW-0963">Cytoplasm</keyword>
<dbReference type="GO" id="GO:0006427">
    <property type="term" value="P:histidyl-tRNA aminoacylation"/>
    <property type="evidence" value="ECO:0007669"/>
    <property type="project" value="UniProtKB-UniRule"/>
</dbReference>
<dbReference type="Pfam" id="PF13393">
    <property type="entry name" value="tRNA-synt_His"/>
    <property type="match status" value="2"/>
</dbReference>
<evidence type="ECO:0000256" key="6">
    <source>
        <dbReference type="ARBA" id="ARBA00022917"/>
    </source>
</evidence>
<comment type="similarity">
    <text evidence="1 9">Belongs to the class-II aminoacyl-tRNA synthetase family.</text>
</comment>
<dbReference type="GO" id="GO:0005737">
    <property type="term" value="C:cytoplasm"/>
    <property type="evidence" value="ECO:0007669"/>
    <property type="project" value="UniProtKB-SubCell"/>
</dbReference>
<organism evidence="12 13">
    <name type="scientific">Candidatus Segetimicrobium genomatis</name>
    <dbReference type="NCBI Taxonomy" id="2569760"/>
    <lineage>
        <taxon>Bacteria</taxon>
        <taxon>Bacillati</taxon>
        <taxon>Candidatus Sysuimicrobiota</taxon>
        <taxon>Candidatus Sysuimicrobiia</taxon>
        <taxon>Candidatus Sysuimicrobiales</taxon>
        <taxon>Candidatus Segetimicrobiaceae</taxon>
        <taxon>Candidatus Segetimicrobium</taxon>
    </lineage>
</organism>
<dbReference type="AlphaFoldDB" id="A0A537IXX7"/>
<dbReference type="PANTHER" id="PTHR43707">
    <property type="entry name" value="HISTIDYL-TRNA SYNTHETASE"/>
    <property type="match status" value="1"/>
</dbReference>
<dbReference type="InterPro" id="IPR045864">
    <property type="entry name" value="aa-tRNA-synth_II/BPL/LPL"/>
</dbReference>
<evidence type="ECO:0000256" key="5">
    <source>
        <dbReference type="ARBA" id="ARBA00022840"/>
    </source>
</evidence>
<dbReference type="InterPro" id="IPR006195">
    <property type="entry name" value="aa-tRNA-synth_II"/>
</dbReference>
<evidence type="ECO:0000256" key="7">
    <source>
        <dbReference type="ARBA" id="ARBA00023146"/>
    </source>
</evidence>
<evidence type="ECO:0000313" key="12">
    <source>
        <dbReference type="EMBL" id="TMI76107.1"/>
    </source>
</evidence>
<dbReference type="PIRSF" id="PIRSF001549">
    <property type="entry name" value="His-tRNA_synth"/>
    <property type="match status" value="1"/>
</dbReference>
<comment type="subcellular location">
    <subcellularLocation>
        <location evidence="9">Cytoplasm</location>
    </subcellularLocation>
</comment>
<evidence type="ECO:0000256" key="4">
    <source>
        <dbReference type="ARBA" id="ARBA00022741"/>
    </source>
</evidence>
<dbReference type="InterPro" id="IPR041715">
    <property type="entry name" value="HisRS-like_core"/>
</dbReference>
<evidence type="ECO:0000256" key="2">
    <source>
        <dbReference type="ARBA" id="ARBA00022490"/>
    </source>
</evidence>
<dbReference type="InterPro" id="IPR033656">
    <property type="entry name" value="HisRS_anticodon"/>
</dbReference>
<keyword evidence="5 9" id="KW-0067">ATP-binding</keyword>
<feature type="binding site" evidence="10">
    <location>
        <position position="129"/>
    </location>
    <ligand>
        <name>L-histidine</name>
        <dbReference type="ChEBI" id="CHEBI:57595"/>
    </ligand>
</feature>
<dbReference type="EC" id="6.1.1.21" evidence="9"/>
<evidence type="ECO:0000256" key="8">
    <source>
        <dbReference type="ARBA" id="ARBA00047639"/>
    </source>
</evidence>
<dbReference type="GO" id="GO:0005524">
    <property type="term" value="F:ATP binding"/>
    <property type="evidence" value="ECO:0007669"/>
    <property type="project" value="UniProtKB-UniRule"/>
</dbReference>
<dbReference type="SUPFAM" id="SSF52954">
    <property type="entry name" value="Class II aaRS ABD-related"/>
    <property type="match status" value="1"/>
</dbReference>
<proteinExistence type="inferred from homology"/>
<feature type="binding site" evidence="10">
    <location>
        <begin position="260"/>
        <end position="261"/>
    </location>
    <ligand>
        <name>L-histidine</name>
        <dbReference type="ChEBI" id="CHEBI:57595"/>
    </ligand>
</feature>
<comment type="subunit">
    <text evidence="9">Homodimer.</text>
</comment>
<dbReference type="InterPro" id="IPR036621">
    <property type="entry name" value="Anticodon-bd_dom_sf"/>
</dbReference>
<evidence type="ECO:0000256" key="3">
    <source>
        <dbReference type="ARBA" id="ARBA00022598"/>
    </source>
</evidence>
<dbReference type="Pfam" id="PF03129">
    <property type="entry name" value="HGTP_anticodon"/>
    <property type="match status" value="1"/>
</dbReference>
<keyword evidence="7 9" id="KW-0030">Aminoacyl-tRNA synthetase</keyword>
<dbReference type="CDD" id="cd00773">
    <property type="entry name" value="HisRS-like_core"/>
    <property type="match status" value="1"/>
</dbReference>
<dbReference type="Gene3D" id="3.40.50.800">
    <property type="entry name" value="Anticodon-binding domain"/>
    <property type="match status" value="1"/>
</dbReference>
<dbReference type="HAMAP" id="MF_00127">
    <property type="entry name" value="His_tRNA_synth"/>
    <property type="match status" value="1"/>
</dbReference>
<feature type="binding site" evidence="10">
    <location>
        <position position="125"/>
    </location>
    <ligand>
        <name>L-histidine</name>
        <dbReference type="ChEBI" id="CHEBI:57595"/>
    </ligand>
</feature>
<keyword evidence="4 9" id="KW-0547">Nucleotide-binding</keyword>
<feature type="domain" description="Aminoacyl-transfer RNA synthetases class-II family profile" evidence="11">
    <location>
        <begin position="1"/>
        <end position="322"/>
    </location>
</feature>
<accession>A0A537IXX7</accession>
<name>A0A537IXX7_9BACT</name>
<dbReference type="InterPro" id="IPR015807">
    <property type="entry name" value="His-tRNA-ligase"/>
</dbReference>
<dbReference type="InterPro" id="IPR004154">
    <property type="entry name" value="Anticodon-bd"/>
</dbReference>
<reference evidence="12 13" key="1">
    <citation type="journal article" date="2019" name="Nat. Microbiol.">
        <title>Mediterranean grassland soil C-N compound turnover is dependent on rainfall and depth, and is mediated by genomically divergent microorganisms.</title>
        <authorList>
            <person name="Diamond S."/>
            <person name="Andeer P.F."/>
            <person name="Li Z."/>
            <person name="Crits-Christoph A."/>
            <person name="Burstein D."/>
            <person name="Anantharaman K."/>
            <person name="Lane K.R."/>
            <person name="Thomas B.C."/>
            <person name="Pan C."/>
            <person name="Northen T.R."/>
            <person name="Banfield J.F."/>
        </authorList>
    </citation>
    <scope>NUCLEOTIDE SEQUENCE [LARGE SCALE GENOMIC DNA]</scope>
    <source>
        <strain evidence="12">NP_8</strain>
    </source>
</reference>
<dbReference type="PANTHER" id="PTHR43707:SF1">
    <property type="entry name" value="HISTIDINE--TRNA LIGASE, MITOCHONDRIAL-RELATED"/>
    <property type="match status" value="1"/>
</dbReference>
<dbReference type="NCBIfam" id="TIGR00442">
    <property type="entry name" value="hisS"/>
    <property type="match status" value="1"/>
</dbReference>
<evidence type="ECO:0000256" key="9">
    <source>
        <dbReference type="HAMAP-Rule" id="MF_00127"/>
    </source>
</evidence>
<dbReference type="GO" id="GO:0004821">
    <property type="term" value="F:histidine-tRNA ligase activity"/>
    <property type="evidence" value="ECO:0007669"/>
    <property type="project" value="UniProtKB-UniRule"/>
</dbReference>
<dbReference type="Gene3D" id="3.30.930.10">
    <property type="entry name" value="Bira Bifunctional Protein, Domain 2"/>
    <property type="match status" value="1"/>
</dbReference>
<dbReference type="Proteomes" id="UP000318834">
    <property type="component" value="Unassembled WGS sequence"/>
</dbReference>
<dbReference type="InterPro" id="IPR004516">
    <property type="entry name" value="HisRS/HisZ"/>
</dbReference>
<evidence type="ECO:0000259" key="11">
    <source>
        <dbReference type="PROSITE" id="PS50862"/>
    </source>
</evidence>
<keyword evidence="3 9" id="KW-0436">Ligase</keyword>
<evidence type="ECO:0000313" key="13">
    <source>
        <dbReference type="Proteomes" id="UP000318834"/>
    </source>
</evidence>
<comment type="caution">
    <text evidence="12">The sequence shown here is derived from an EMBL/GenBank/DDBJ whole genome shotgun (WGS) entry which is preliminary data.</text>
</comment>
<feature type="binding site" evidence="10">
    <location>
        <position position="256"/>
    </location>
    <ligand>
        <name>L-histidine</name>
        <dbReference type="ChEBI" id="CHEBI:57595"/>
    </ligand>
</feature>